<name>A0A1T4VJ96_9GAMM</name>
<proteinExistence type="predicted"/>
<protein>
    <submittedName>
        <fullName evidence="2">Uncharacterized protein</fullName>
    </submittedName>
</protein>
<dbReference type="EMBL" id="FUXX01000027">
    <property type="protein sequence ID" value="SKA64938.1"/>
    <property type="molecule type" value="Genomic_DNA"/>
</dbReference>
<organism evidence="2 3">
    <name type="scientific">Succinivibrio dextrinosolvens DSM 3072</name>
    <dbReference type="NCBI Taxonomy" id="1123324"/>
    <lineage>
        <taxon>Bacteria</taxon>
        <taxon>Pseudomonadati</taxon>
        <taxon>Pseudomonadota</taxon>
        <taxon>Gammaproteobacteria</taxon>
        <taxon>Aeromonadales</taxon>
        <taxon>Succinivibrionaceae</taxon>
        <taxon>Succinivibrio</taxon>
    </lineage>
</organism>
<feature type="coiled-coil region" evidence="1">
    <location>
        <begin position="59"/>
        <end position="89"/>
    </location>
</feature>
<reference evidence="3" key="1">
    <citation type="submission" date="2017-02" db="EMBL/GenBank/DDBJ databases">
        <authorList>
            <person name="Varghese N."/>
            <person name="Submissions S."/>
        </authorList>
    </citation>
    <scope>NUCLEOTIDE SEQUENCE [LARGE SCALE GENOMIC DNA]</scope>
    <source>
        <strain evidence="3">DSM 3072</strain>
    </source>
</reference>
<dbReference type="AlphaFoldDB" id="A0A1T4VJ96"/>
<gene>
    <name evidence="2" type="ORF">SAMN02745213_01600</name>
</gene>
<evidence type="ECO:0000256" key="1">
    <source>
        <dbReference type="SAM" id="Coils"/>
    </source>
</evidence>
<keyword evidence="3" id="KW-1185">Reference proteome</keyword>
<dbReference type="RefSeq" id="WP_078929015.1">
    <property type="nucleotide sequence ID" value="NZ_FUXX01000027.1"/>
</dbReference>
<evidence type="ECO:0000313" key="2">
    <source>
        <dbReference type="EMBL" id="SKA64938.1"/>
    </source>
</evidence>
<evidence type="ECO:0000313" key="3">
    <source>
        <dbReference type="Proteomes" id="UP000242432"/>
    </source>
</evidence>
<sequence>MREQIQEKKTSQLLEQAYQRGLQENKRSSSVTLNEDNLNCALKTLSWLNSNRAVFKINYERLREIMKQMQELKETLEMLRCNLEVSSKIGENEVKKILNQMDTAV</sequence>
<dbReference type="Proteomes" id="UP000242432">
    <property type="component" value="Unassembled WGS sequence"/>
</dbReference>
<keyword evidence="1" id="KW-0175">Coiled coil</keyword>
<accession>A0A1T4VJ96</accession>